<proteinExistence type="inferred from homology"/>
<feature type="binding site" evidence="12">
    <location>
        <position position="43"/>
    </location>
    <ligand>
        <name>L-glutamate</name>
        <dbReference type="ChEBI" id="CHEBI:29985"/>
    </ligand>
</feature>
<evidence type="ECO:0000256" key="1">
    <source>
        <dbReference type="ARBA" id="ARBA00004915"/>
    </source>
</evidence>
<evidence type="ECO:0000256" key="3">
    <source>
        <dbReference type="ARBA" id="ARBA00006904"/>
    </source>
</evidence>
<dbReference type="Proteomes" id="UP001228113">
    <property type="component" value="Chromosome"/>
</dbReference>
<dbReference type="SUPFAM" id="SSF53383">
    <property type="entry name" value="PLP-dependent transferases"/>
    <property type="match status" value="1"/>
</dbReference>
<comment type="cofactor">
    <cofactor evidence="12">
        <name>pyridoxal 5'-phosphate</name>
        <dbReference type="ChEBI" id="CHEBI:597326"/>
    </cofactor>
    <text evidence="12">Binds 1 pyridoxal phosphate per subunit.</text>
</comment>
<dbReference type="InterPro" id="IPR000192">
    <property type="entry name" value="Aminotrans_V_dom"/>
</dbReference>
<evidence type="ECO:0000259" key="13">
    <source>
        <dbReference type="Pfam" id="PF00266"/>
    </source>
</evidence>
<dbReference type="Pfam" id="PF00266">
    <property type="entry name" value="Aminotran_5"/>
    <property type="match status" value="1"/>
</dbReference>
<evidence type="ECO:0000256" key="10">
    <source>
        <dbReference type="ARBA" id="ARBA00047630"/>
    </source>
</evidence>
<evidence type="ECO:0000256" key="8">
    <source>
        <dbReference type="ARBA" id="ARBA00023096"/>
    </source>
</evidence>
<keyword evidence="12" id="KW-0963">Cytoplasm</keyword>
<keyword evidence="4 12" id="KW-0032">Aminotransferase</keyword>
<evidence type="ECO:0000256" key="4">
    <source>
        <dbReference type="ARBA" id="ARBA00022576"/>
    </source>
</evidence>
<evidence type="ECO:0000256" key="12">
    <source>
        <dbReference type="HAMAP-Rule" id="MF_00160"/>
    </source>
</evidence>
<evidence type="ECO:0000256" key="5">
    <source>
        <dbReference type="ARBA" id="ARBA00022605"/>
    </source>
</evidence>
<dbReference type="Gene3D" id="3.40.640.10">
    <property type="entry name" value="Type I PLP-dependent aspartate aminotransferase-like (Major domain)"/>
    <property type="match status" value="1"/>
</dbReference>
<dbReference type="FunFam" id="3.40.640.10:FF:000010">
    <property type="entry name" value="Phosphoserine aminotransferase"/>
    <property type="match status" value="1"/>
</dbReference>
<evidence type="ECO:0000313" key="15">
    <source>
        <dbReference type="Proteomes" id="UP001228113"/>
    </source>
</evidence>
<keyword evidence="6 12" id="KW-0808">Transferase</keyword>
<accession>A0AA48GV37</accession>
<feature type="binding site" evidence="12">
    <location>
        <position position="103"/>
    </location>
    <ligand>
        <name>pyridoxal 5'-phosphate</name>
        <dbReference type="ChEBI" id="CHEBI:597326"/>
    </ligand>
</feature>
<dbReference type="InterPro" id="IPR022278">
    <property type="entry name" value="Pser_aminoTfrase"/>
</dbReference>
<evidence type="ECO:0000256" key="7">
    <source>
        <dbReference type="ARBA" id="ARBA00022898"/>
    </source>
</evidence>
<comment type="subunit">
    <text evidence="12">Homodimer.</text>
</comment>
<dbReference type="GO" id="GO:0008615">
    <property type="term" value="P:pyridoxine biosynthetic process"/>
    <property type="evidence" value="ECO:0007669"/>
    <property type="project" value="UniProtKB-UniRule"/>
</dbReference>
<dbReference type="PANTHER" id="PTHR43247">
    <property type="entry name" value="PHOSPHOSERINE AMINOTRANSFERASE"/>
    <property type="match status" value="1"/>
</dbReference>
<dbReference type="HAMAP" id="MF_00160">
    <property type="entry name" value="SerC_aminotrans_5"/>
    <property type="match status" value="1"/>
</dbReference>
<dbReference type="GO" id="GO:0004648">
    <property type="term" value="F:O-phospho-L-serine:2-oxoglutarate aminotransferase activity"/>
    <property type="evidence" value="ECO:0007669"/>
    <property type="project" value="UniProtKB-UniRule"/>
</dbReference>
<dbReference type="FunFam" id="3.90.1150.10:FF:000006">
    <property type="entry name" value="Phosphoserine aminotransferase"/>
    <property type="match status" value="1"/>
</dbReference>
<comment type="pathway">
    <text evidence="2 12">Amino-acid biosynthesis; L-serine biosynthesis; L-serine from 3-phospho-D-glycerate: step 2/3.</text>
</comment>
<evidence type="ECO:0000256" key="11">
    <source>
        <dbReference type="ARBA" id="ARBA00049007"/>
    </source>
</evidence>
<feature type="modified residue" description="N6-(pyridoxal phosphate)lysine" evidence="12">
    <location>
        <position position="200"/>
    </location>
</feature>
<comment type="catalytic activity">
    <reaction evidence="10 12">
        <text>4-(phosphooxy)-L-threonine + 2-oxoglutarate = (R)-3-hydroxy-2-oxo-4-phosphooxybutanoate + L-glutamate</text>
        <dbReference type="Rhea" id="RHEA:16573"/>
        <dbReference type="ChEBI" id="CHEBI:16810"/>
        <dbReference type="ChEBI" id="CHEBI:29985"/>
        <dbReference type="ChEBI" id="CHEBI:58452"/>
        <dbReference type="ChEBI" id="CHEBI:58538"/>
        <dbReference type="EC" id="2.6.1.52"/>
    </reaction>
</comment>
<evidence type="ECO:0000256" key="6">
    <source>
        <dbReference type="ARBA" id="ARBA00022679"/>
    </source>
</evidence>
<dbReference type="InterPro" id="IPR015422">
    <property type="entry name" value="PyrdxlP-dep_Trfase_small"/>
</dbReference>
<dbReference type="KEGG" id="msea:METESE_11380"/>
<keyword evidence="8 12" id="KW-0664">Pyridoxine biosynthesis</keyword>
<gene>
    <name evidence="12 14" type="primary">serC</name>
    <name evidence="14" type="ORF">METESE_11380</name>
</gene>
<evidence type="ECO:0000313" key="14">
    <source>
        <dbReference type="EMBL" id="BDU76180.1"/>
    </source>
</evidence>
<dbReference type="InterPro" id="IPR015424">
    <property type="entry name" value="PyrdxlP-dep_Trfase"/>
</dbReference>
<comment type="caution">
    <text evidence="12">Lacks conserved residue(s) required for the propagation of feature annotation.</text>
</comment>
<organism evidence="14 15">
    <name type="scientific">Mesoterricola sediminis</name>
    <dbReference type="NCBI Taxonomy" id="2927980"/>
    <lineage>
        <taxon>Bacteria</taxon>
        <taxon>Pseudomonadati</taxon>
        <taxon>Acidobacteriota</taxon>
        <taxon>Holophagae</taxon>
        <taxon>Holophagales</taxon>
        <taxon>Holophagaceae</taxon>
        <taxon>Mesoterricola</taxon>
    </lineage>
</organism>
<dbReference type="GO" id="GO:0006564">
    <property type="term" value="P:L-serine biosynthetic process"/>
    <property type="evidence" value="ECO:0007669"/>
    <property type="project" value="UniProtKB-UniRule"/>
</dbReference>
<feature type="binding site" evidence="12">
    <location>
        <begin position="242"/>
        <end position="243"/>
    </location>
    <ligand>
        <name>pyridoxal 5'-phosphate</name>
        <dbReference type="ChEBI" id="CHEBI:597326"/>
    </ligand>
</feature>
<dbReference type="NCBIfam" id="TIGR01364">
    <property type="entry name" value="serC_1"/>
    <property type="match status" value="1"/>
</dbReference>
<dbReference type="GO" id="GO:0005737">
    <property type="term" value="C:cytoplasm"/>
    <property type="evidence" value="ECO:0007669"/>
    <property type="project" value="UniProtKB-SubCell"/>
</dbReference>
<dbReference type="PIRSF" id="PIRSF000525">
    <property type="entry name" value="SerC"/>
    <property type="match status" value="1"/>
</dbReference>
<comment type="catalytic activity">
    <reaction evidence="11 12">
        <text>O-phospho-L-serine + 2-oxoglutarate = 3-phosphooxypyruvate + L-glutamate</text>
        <dbReference type="Rhea" id="RHEA:14329"/>
        <dbReference type="ChEBI" id="CHEBI:16810"/>
        <dbReference type="ChEBI" id="CHEBI:18110"/>
        <dbReference type="ChEBI" id="CHEBI:29985"/>
        <dbReference type="ChEBI" id="CHEBI:57524"/>
        <dbReference type="EC" id="2.6.1.52"/>
    </reaction>
</comment>
<keyword evidence="9 12" id="KW-0718">Serine biosynthesis</keyword>
<comment type="function">
    <text evidence="12">Catalyzes the reversible conversion of 3-phosphohydroxypyruvate to phosphoserine and of 3-hydroxy-2-oxo-4-phosphonooxybutanoate to phosphohydroxythreonine.</text>
</comment>
<keyword evidence="5 12" id="KW-0028">Amino-acid biosynthesis</keyword>
<dbReference type="NCBIfam" id="NF003764">
    <property type="entry name" value="PRK05355.1"/>
    <property type="match status" value="1"/>
</dbReference>
<dbReference type="Gene3D" id="3.90.1150.10">
    <property type="entry name" value="Aspartate Aminotransferase, domain 1"/>
    <property type="match status" value="1"/>
</dbReference>
<evidence type="ECO:0000256" key="2">
    <source>
        <dbReference type="ARBA" id="ARBA00005099"/>
    </source>
</evidence>
<dbReference type="EMBL" id="AP027081">
    <property type="protein sequence ID" value="BDU76180.1"/>
    <property type="molecule type" value="Genomic_DNA"/>
</dbReference>
<dbReference type="RefSeq" id="WP_243334120.1">
    <property type="nucleotide sequence ID" value="NZ_AP027081.1"/>
</dbReference>
<dbReference type="GO" id="GO:0030170">
    <property type="term" value="F:pyridoxal phosphate binding"/>
    <property type="evidence" value="ECO:0007669"/>
    <property type="project" value="UniProtKB-UniRule"/>
</dbReference>
<feature type="binding site" evidence="12">
    <location>
        <position position="156"/>
    </location>
    <ligand>
        <name>pyridoxal 5'-phosphate</name>
        <dbReference type="ChEBI" id="CHEBI:597326"/>
    </ligand>
</feature>
<comment type="subcellular location">
    <subcellularLocation>
        <location evidence="12">Cytoplasm</location>
    </subcellularLocation>
</comment>
<keyword evidence="15" id="KW-1185">Reference proteome</keyword>
<dbReference type="AlphaFoldDB" id="A0AA48GV37"/>
<reference evidence="14" key="1">
    <citation type="journal article" date="2023" name="Int. J. Syst. Evol. Microbiol.">
        <title>Mesoterricola silvestris gen. nov., sp. nov., Mesoterricola sediminis sp. nov., Geothrix oryzae sp. nov., Geothrix edaphica sp. nov., Geothrix rubra sp. nov., and Geothrix limicola sp. nov., six novel members of Acidobacteriota isolated from soils.</title>
        <authorList>
            <person name="Itoh H."/>
            <person name="Sugisawa Y."/>
            <person name="Mise K."/>
            <person name="Xu Z."/>
            <person name="Kuniyasu M."/>
            <person name="Ushijima N."/>
            <person name="Kawano K."/>
            <person name="Kobayashi E."/>
            <person name="Shiratori Y."/>
            <person name="Masuda Y."/>
            <person name="Senoo K."/>
        </authorList>
    </citation>
    <scope>NUCLEOTIDE SEQUENCE</scope>
    <source>
        <strain evidence="14">W786</strain>
    </source>
</reference>
<sequence>MTKRTINFYAGPAGLPLPALERAKEELVDFAGTGMSVMEISHRSKEYDAVHEEALALTRELLDIPANYKVILLQGGAHLSFGMIPLNWLRGEHKADYIVTGNWAEKAYKEAKLVGGEDRVRLAGSTKDQKFARLPKASELKLNKDSLFVHFTSNNTVEGTQWQAFPETGGIPYVCDMSSDIMWRPFDVSKFGMIYAGAQKNLGPSGVTLHIVSDEFLEKAQAADLPSYLRYKLHAEKNSLYNTPPTFGIYILRNVLAYNKSIGGLKAIEANNRKKGDLLYGCIDRHAGFFKPFVTEKADRSLMNVDFFLPTEELTDAFVKEAKKEGMVGLKGYRDIGGIRVSTYNAVTVENVQTLVDFMETFVKKNG</sequence>
<dbReference type="EC" id="2.6.1.52" evidence="12"/>
<protein>
    <recommendedName>
        <fullName evidence="12">Phosphoserine aminotransferase</fullName>
        <ecNumber evidence="12">2.6.1.52</ecNumber>
    </recommendedName>
    <alternativeName>
        <fullName evidence="12">Phosphohydroxythreonine aminotransferase</fullName>
        <shortName evidence="12">PSAT</shortName>
    </alternativeName>
</protein>
<keyword evidence="7 12" id="KW-0663">Pyridoxal phosphate</keyword>
<dbReference type="InterPro" id="IPR015421">
    <property type="entry name" value="PyrdxlP-dep_Trfase_major"/>
</dbReference>
<comment type="pathway">
    <text evidence="1 12">Cofactor biosynthesis; pyridoxine 5'-phosphate biosynthesis; pyridoxine 5'-phosphate from D-erythrose 4-phosphate: step 3/5.</text>
</comment>
<feature type="binding site" evidence="12">
    <location>
        <position position="176"/>
    </location>
    <ligand>
        <name>pyridoxal 5'-phosphate</name>
        <dbReference type="ChEBI" id="CHEBI:597326"/>
    </ligand>
</feature>
<feature type="binding site" evidence="12">
    <location>
        <position position="199"/>
    </location>
    <ligand>
        <name>pyridoxal 5'-phosphate</name>
        <dbReference type="ChEBI" id="CHEBI:597326"/>
    </ligand>
</feature>
<evidence type="ECO:0000256" key="9">
    <source>
        <dbReference type="ARBA" id="ARBA00023299"/>
    </source>
</evidence>
<dbReference type="PANTHER" id="PTHR43247:SF1">
    <property type="entry name" value="PHOSPHOSERINE AMINOTRANSFERASE"/>
    <property type="match status" value="1"/>
</dbReference>
<comment type="similarity">
    <text evidence="3 12">Belongs to the class-V pyridoxal-phosphate-dependent aminotransferase family. SerC subfamily.</text>
</comment>
<name>A0AA48GV37_9BACT</name>
<feature type="domain" description="Aminotransferase class V" evidence="13">
    <location>
        <begin position="7"/>
        <end position="355"/>
    </location>
</feature>